<dbReference type="InterPro" id="IPR013785">
    <property type="entry name" value="Aldolase_TIM"/>
</dbReference>
<protein>
    <recommendedName>
        <fullName evidence="9">NADH:flavin oxidoreductase/NADH oxidase N-terminal domain-containing protein</fullName>
    </recommendedName>
</protein>
<evidence type="ECO:0000256" key="7">
    <source>
        <dbReference type="ARBA" id="ARBA00023004"/>
    </source>
</evidence>
<proteinExistence type="predicted"/>
<keyword evidence="5" id="KW-0479">Metal-binding</keyword>
<keyword evidence="8" id="KW-0411">Iron-sulfur</keyword>
<comment type="caution">
    <text evidence="10">The sequence shown here is derived from an EMBL/GenBank/DDBJ whole genome shotgun (WGS) entry which is preliminary data.</text>
</comment>
<name>X0XU23_9ZZZZ</name>
<evidence type="ECO:0000256" key="3">
    <source>
        <dbReference type="ARBA" id="ARBA00022630"/>
    </source>
</evidence>
<evidence type="ECO:0000256" key="6">
    <source>
        <dbReference type="ARBA" id="ARBA00023002"/>
    </source>
</evidence>
<dbReference type="GO" id="GO:0016491">
    <property type="term" value="F:oxidoreductase activity"/>
    <property type="evidence" value="ECO:0007669"/>
    <property type="project" value="UniProtKB-KW"/>
</dbReference>
<comment type="cofactor">
    <cofactor evidence="1">
        <name>FMN</name>
        <dbReference type="ChEBI" id="CHEBI:58210"/>
    </cofactor>
</comment>
<dbReference type="Gene3D" id="3.20.20.70">
    <property type="entry name" value="Aldolase class I"/>
    <property type="match status" value="1"/>
</dbReference>
<dbReference type="EMBL" id="BARS01047469">
    <property type="protein sequence ID" value="GAG40123.1"/>
    <property type="molecule type" value="Genomic_DNA"/>
</dbReference>
<dbReference type="GO" id="GO:0010181">
    <property type="term" value="F:FMN binding"/>
    <property type="evidence" value="ECO:0007669"/>
    <property type="project" value="InterPro"/>
</dbReference>
<gene>
    <name evidence="10" type="ORF">S01H1_71293</name>
</gene>
<dbReference type="PANTHER" id="PTHR42917:SF2">
    <property type="entry name" value="2,4-DIENOYL-COA REDUCTASE [(2E)-ENOYL-COA-PRODUCING]"/>
    <property type="match status" value="1"/>
</dbReference>
<dbReference type="PANTHER" id="PTHR42917">
    <property type="entry name" value="2,4-DIENOYL-COA REDUCTASE"/>
    <property type="match status" value="1"/>
</dbReference>
<dbReference type="InterPro" id="IPR001155">
    <property type="entry name" value="OxRdtase_FMN_N"/>
</dbReference>
<organism evidence="10">
    <name type="scientific">marine sediment metagenome</name>
    <dbReference type="NCBI Taxonomy" id="412755"/>
    <lineage>
        <taxon>unclassified sequences</taxon>
        <taxon>metagenomes</taxon>
        <taxon>ecological metagenomes</taxon>
    </lineage>
</organism>
<keyword evidence="3" id="KW-0285">Flavoprotein</keyword>
<keyword evidence="7" id="KW-0408">Iron</keyword>
<evidence type="ECO:0000256" key="5">
    <source>
        <dbReference type="ARBA" id="ARBA00022723"/>
    </source>
</evidence>
<reference evidence="10" key="1">
    <citation type="journal article" date="2014" name="Front. Microbiol.">
        <title>High frequency of phylogenetically diverse reductive dehalogenase-homologous genes in deep subseafloor sedimentary metagenomes.</title>
        <authorList>
            <person name="Kawai M."/>
            <person name="Futagami T."/>
            <person name="Toyoda A."/>
            <person name="Takaki Y."/>
            <person name="Nishi S."/>
            <person name="Hori S."/>
            <person name="Arai W."/>
            <person name="Tsubouchi T."/>
            <person name="Morono Y."/>
            <person name="Uchiyama I."/>
            <person name="Ito T."/>
            <person name="Fujiyama A."/>
            <person name="Inagaki F."/>
            <person name="Takami H."/>
        </authorList>
    </citation>
    <scope>NUCLEOTIDE SEQUENCE</scope>
    <source>
        <strain evidence="10">Expedition CK06-06</strain>
    </source>
</reference>
<evidence type="ECO:0000256" key="8">
    <source>
        <dbReference type="ARBA" id="ARBA00023014"/>
    </source>
</evidence>
<evidence type="ECO:0000259" key="9">
    <source>
        <dbReference type="Pfam" id="PF00724"/>
    </source>
</evidence>
<dbReference type="GO" id="GO:0051536">
    <property type="term" value="F:iron-sulfur cluster binding"/>
    <property type="evidence" value="ECO:0007669"/>
    <property type="project" value="UniProtKB-KW"/>
</dbReference>
<feature type="domain" description="NADH:flavin oxidoreductase/NADH oxidase N-terminal" evidence="9">
    <location>
        <begin position="6"/>
        <end position="184"/>
    </location>
</feature>
<evidence type="ECO:0000313" key="10">
    <source>
        <dbReference type="EMBL" id="GAG40123.1"/>
    </source>
</evidence>
<dbReference type="AlphaFoldDB" id="X0XU23"/>
<feature type="non-terminal residue" evidence="10">
    <location>
        <position position="184"/>
    </location>
</feature>
<accession>X0XU23</accession>
<keyword evidence="6" id="KW-0560">Oxidoreductase</keyword>
<dbReference type="Pfam" id="PF00724">
    <property type="entry name" value="Oxidored_FMN"/>
    <property type="match status" value="1"/>
</dbReference>
<comment type="cofactor">
    <cofactor evidence="2">
        <name>[4Fe-4S] cluster</name>
        <dbReference type="ChEBI" id="CHEBI:49883"/>
    </cofactor>
</comment>
<dbReference type="SUPFAM" id="SSF51395">
    <property type="entry name" value="FMN-linked oxidoreductases"/>
    <property type="match status" value="1"/>
</dbReference>
<evidence type="ECO:0000256" key="1">
    <source>
        <dbReference type="ARBA" id="ARBA00001917"/>
    </source>
</evidence>
<dbReference type="GO" id="GO:0046872">
    <property type="term" value="F:metal ion binding"/>
    <property type="evidence" value="ECO:0007669"/>
    <property type="project" value="UniProtKB-KW"/>
</dbReference>
<dbReference type="InterPro" id="IPR051793">
    <property type="entry name" value="NADH:flavin_oxidoreductase"/>
</dbReference>
<evidence type="ECO:0000256" key="4">
    <source>
        <dbReference type="ARBA" id="ARBA00022643"/>
    </source>
</evidence>
<evidence type="ECO:0000256" key="2">
    <source>
        <dbReference type="ARBA" id="ARBA00001966"/>
    </source>
</evidence>
<keyword evidence="4" id="KW-0288">FMN</keyword>
<sequence>MEELTKLFEPIHIGDVQVKNRVVMPAMAMNYASLGSPSERLKDFYLERAEVGLIIVGGIPIYGLGSFKPSVSEDEFVTGWRDFVDALHQQGAKVGIQLFHPGKFAFSAMIGAQPVSPSSIPSRFTGETPRELTIPEIKEIVENFAQAVKRAKDADFDLIEYNCYSGYLIREFLSPLANHRTDEY</sequence>